<evidence type="ECO:0000256" key="3">
    <source>
        <dbReference type="ARBA" id="ARBA00022694"/>
    </source>
</evidence>
<keyword evidence="7" id="KW-0694">RNA-binding</keyword>
<dbReference type="GeneID" id="46921912"/>
<dbReference type="EMBL" id="CP015578">
    <property type="protein sequence ID" value="ARQ98167.1"/>
    <property type="molecule type" value="Genomic_DNA"/>
</dbReference>
<evidence type="ECO:0000256" key="4">
    <source>
        <dbReference type="ARBA" id="ARBA00022695"/>
    </source>
</evidence>
<dbReference type="GO" id="GO:0008033">
    <property type="term" value="P:tRNA processing"/>
    <property type="evidence" value="ECO:0007669"/>
    <property type="project" value="UniProtKB-KW"/>
</dbReference>
<keyword evidence="5" id="KW-0479">Metal-binding</keyword>
<keyword evidence="2 7" id="KW-0808">Transferase</keyword>
<dbReference type="Gene3D" id="1.10.3090.10">
    <property type="entry name" value="cca-adding enzyme, domain 2"/>
    <property type="match status" value="1"/>
</dbReference>
<protein>
    <submittedName>
        <fullName evidence="9">Multifunctional tRNA nucleotidyl transferase / 2'3'-cyclic phosphodiesterase / 2' nucleotidase/phosphatase</fullName>
        <ecNumber evidence="9">2.7.7.72</ecNumber>
    </submittedName>
</protein>
<evidence type="ECO:0000256" key="5">
    <source>
        <dbReference type="ARBA" id="ARBA00022723"/>
    </source>
</evidence>
<feature type="domain" description="Poly A polymerase head" evidence="8">
    <location>
        <begin position="30"/>
        <end position="149"/>
    </location>
</feature>
<dbReference type="InterPro" id="IPR050264">
    <property type="entry name" value="Bact_CCA-adding_enz_type3_sf"/>
</dbReference>
<dbReference type="InterPro" id="IPR043519">
    <property type="entry name" value="NT_sf"/>
</dbReference>
<proteinExistence type="inferred from homology"/>
<dbReference type="SUPFAM" id="SSF81891">
    <property type="entry name" value="Poly A polymerase C-terminal region-like"/>
    <property type="match status" value="1"/>
</dbReference>
<dbReference type="KEGG" id="clx:CLAN_1446"/>
<evidence type="ECO:0000259" key="8">
    <source>
        <dbReference type="Pfam" id="PF01743"/>
    </source>
</evidence>
<evidence type="ECO:0000256" key="7">
    <source>
        <dbReference type="RuleBase" id="RU003953"/>
    </source>
</evidence>
<keyword evidence="6" id="KW-0460">Magnesium</keyword>
<gene>
    <name evidence="9" type="primary">cca</name>
    <name evidence="9" type="ORF">CLAN_1446</name>
</gene>
<comment type="similarity">
    <text evidence="7">Belongs to the tRNA nucleotidyltransferase/poly(A) polymerase family.</text>
</comment>
<keyword evidence="3" id="KW-0819">tRNA processing</keyword>
<evidence type="ECO:0000256" key="6">
    <source>
        <dbReference type="ARBA" id="ARBA00022842"/>
    </source>
</evidence>
<comment type="cofactor">
    <cofactor evidence="1">
        <name>Mg(2+)</name>
        <dbReference type="ChEBI" id="CHEBI:18420"/>
    </cofactor>
</comment>
<dbReference type="AlphaFoldDB" id="A0A1X9SPK3"/>
<dbReference type="InterPro" id="IPR002646">
    <property type="entry name" value="PolA_pol_head_dom"/>
</dbReference>
<dbReference type="Gene3D" id="3.30.460.10">
    <property type="entry name" value="Beta Polymerase, domain 2"/>
    <property type="match status" value="1"/>
</dbReference>
<dbReference type="PANTHER" id="PTHR46173">
    <property type="entry name" value="CCA TRNA NUCLEOTIDYLTRANSFERASE 1, MITOCHONDRIAL"/>
    <property type="match status" value="1"/>
</dbReference>
<sequence>MRVSKIGYQISQNSDLNEIKNLLSNHTKRAYLVGGSVRDLILGIGSKDYDIEIYDIDPIEFDSIMKRCGATGVGKSYFVYKLKNYDLSLPRRESKSGFGHKGFSVEYCNDELSASLRRDFTMNSIMVNIFSGEVLDFWGGIGDLRAKRLKITNPSSFSEDSLRVLRAVGFVSRFNLSCEPRSLSLMREIDINDLSLNRISMELEKFFASKFQRLGAELLRELNLDKRLFGVRFDDGFFRLISSKISTNKASFLYYLVNYYGINGKELLSSLALPNSYSISYKQPFFTKISKFNMMKIALDMPLSNWLGLDSKARIKMAKDLGIYDFKFSPHIDTTSIKATDKAYGDELKRLKIGAIKEYLSDRN</sequence>
<evidence type="ECO:0000313" key="9">
    <source>
        <dbReference type="EMBL" id="ARQ98167.1"/>
    </source>
</evidence>
<dbReference type="RefSeq" id="WP_100590947.1">
    <property type="nucleotide sequence ID" value="NZ_CP015578.1"/>
</dbReference>
<organism evidence="9 10">
    <name type="scientific">Campylobacter lanienae NCTC 13004</name>
    <dbReference type="NCBI Taxonomy" id="1031753"/>
    <lineage>
        <taxon>Bacteria</taxon>
        <taxon>Pseudomonadati</taxon>
        <taxon>Campylobacterota</taxon>
        <taxon>Epsilonproteobacteria</taxon>
        <taxon>Campylobacterales</taxon>
        <taxon>Campylobacteraceae</taxon>
        <taxon>Campylobacter</taxon>
    </lineage>
</organism>
<dbReference type="EC" id="2.7.7.72" evidence="9"/>
<dbReference type="GO" id="GO:0000049">
    <property type="term" value="F:tRNA binding"/>
    <property type="evidence" value="ECO:0007669"/>
    <property type="project" value="TreeGrafter"/>
</dbReference>
<evidence type="ECO:0000313" key="10">
    <source>
        <dbReference type="Proteomes" id="UP000202031"/>
    </source>
</evidence>
<name>A0A1X9SPK3_9BACT</name>
<keyword evidence="4 9" id="KW-0548">Nucleotidyltransferase</keyword>
<reference evidence="10" key="1">
    <citation type="journal article" date="2017" name="Genome Biol. Evol.">
        <title>Comparative Genomic Analysis Identifies a Campylobacter Clade Deficient in Selenium Metabolism.</title>
        <authorList>
            <person name="Miller W.G."/>
            <person name="Yee E."/>
            <person name="Lopes B.S."/>
            <person name="Chapman M.H."/>
            <person name="Huynh S."/>
            <person name="Bono J.L."/>
            <person name="Parker C.T."/>
            <person name="Strachan N.J.C."/>
            <person name="Forbes K.J."/>
        </authorList>
    </citation>
    <scope>NUCLEOTIDE SEQUENCE [LARGE SCALE GENOMIC DNA]</scope>
    <source>
        <strain evidence="10">NCTC 13004</strain>
    </source>
</reference>
<dbReference type="GO" id="GO:0004810">
    <property type="term" value="F:CCA tRNA nucleotidyltransferase activity"/>
    <property type="evidence" value="ECO:0007669"/>
    <property type="project" value="UniProtKB-EC"/>
</dbReference>
<dbReference type="Pfam" id="PF01743">
    <property type="entry name" value="PolyA_pol"/>
    <property type="match status" value="1"/>
</dbReference>
<dbReference type="GO" id="GO:0046872">
    <property type="term" value="F:metal ion binding"/>
    <property type="evidence" value="ECO:0007669"/>
    <property type="project" value="UniProtKB-KW"/>
</dbReference>
<evidence type="ECO:0000256" key="2">
    <source>
        <dbReference type="ARBA" id="ARBA00022679"/>
    </source>
</evidence>
<dbReference type="SUPFAM" id="SSF81301">
    <property type="entry name" value="Nucleotidyltransferase"/>
    <property type="match status" value="1"/>
</dbReference>
<dbReference type="PANTHER" id="PTHR46173:SF1">
    <property type="entry name" value="CCA TRNA NUCLEOTIDYLTRANSFERASE 1, MITOCHONDRIAL"/>
    <property type="match status" value="1"/>
</dbReference>
<accession>A0A1X9SPK3</accession>
<evidence type="ECO:0000256" key="1">
    <source>
        <dbReference type="ARBA" id="ARBA00001946"/>
    </source>
</evidence>
<dbReference type="Proteomes" id="UP000202031">
    <property type="component" value="Chromosome"/>
</dbReference>